<feature type="region of interest" description="Disordered" evidence="6">
    <location>
        <begin position="1"/>
        <end position="99"/>
    </location>
</feature>
<dbReference type="InterPro" id="IPR009057">
    <property type="entry name" value="Homeodomain-like_sf"/>
</dbReference>
<feature type="compositionally biased region" description="Basic residues" evidence="6">
    <location>
        <begin position="322"/>
        <end position="333"/>
    </location>
</feature>
<dbReference type="SUPFAM" id="SSF46689">
    <property type="entry name" value="Homeodomain-like"/>
    <property type="match status" value="1"/>
</dbReference>
<dbReference type="EMBL" id="ACOU01000002">
    <property type="protein sequence ID" value="EKX74073.1"/>
    <property type="molecule type" value="Genomic_DNA"/>
</dbReference>
<evidence type="ECO:0000256" key="5">
    <source>
        <dbReference type="ARBA" id="ARBA00023242"/>
    </source>
</evidence>
<feature type="compositionally biased region" description="Basic and acidic residues" evidence="6">
    <location>
        <begin position="435"/>
        <end position="445"/>
    </location>
</feature>
<keyword evidence="9" id="KW-1185">Reference proteome</keyword>
<protein>
    <recommendedName>
        <fullName evidence="7">SANT domain-containing protein</fullName>
    </recommendedName>
</protein>
<keyword evidence="3" id="KW-0862">Zinc</keyword>
<gene>
    <name evidence="8" type="ORF">BEWA_041110</name>
</gene>
<feature type="region of interest" description="Disordered" evidence="6">
    <location>
        <begin position="248"/>
        <end position="387"/>
    </location>
</feature>
<feature type="compositionally biased region" description="Basic and acidic residues" evidence="6">
    <location>
        <begin position="301"/>
        <end position="315"/>
    </location>
</feature>
<feature type="compositionally biased region" description="Polar residues" evidence="6">
    <location>
        <begin position="248"/>
        <end position="296"/>
    </location>
</feature>
<dbReference type="SMART" id="SM00717">
    <property type="entry name" value="SANT"/>
    <property type="match status" value="1"/>
</dbReference>
<feature type="compositionally biased region" description="Polar residues" evidence="6">
    <location>
        <begin position="64"/>
        <end position="74"/>
    </location>
</feature>
<dbReference type="InterPro" id="IPR001005">
    <property type="entry name" value="SANT/Myb"/>
</dbReference>
<dbReference type="VEuPathDB" id="PiroplasmaDB:BEWA_041110"/>
<evidence type="ECO:0000313" key="8">
    <source>
        <dbReference type="EMBL" id="EKX74073.1"/>
    </source>
</evidence>
<dbReference type="STRING" id="1537102.L1LFY3"/>
<dbReference type="PANTHER" id="PTHR10865:SF28">
    <property type="entry name" value="ELM2 DOMAIN-CONTAINING PROTEIN"/>
    <property type="match status" value="1"/>
</dbReference>
<dbReference type="GO" id="GO:0000122">
    <property type="term" value="P:negative regulation of transcription by RNA polymerase II"/>
    <property type="evidence" value="ECO:0007669"/>
    <property type="project" value="TreeGrafter"/>
</dbReference>
<proteinExistence type="predicted"/>
<feature type="domain" description="SANT" evidence="7">
    <location>
        <begin position="599"/>
        <end position="650"/>
    </location>
</feature>
<feature type="region of interest" description="Disordered" evidence="6">
    <location>
        <begin position="413"/>
        <end position="526"/>
    </location>
</feature>
<dbReference type="KEGG" id="beq:BEWA_041110"/>
<feature type="compositionally biased region" description="Basic and acidic residues" evidence="6">
    <location>
        <begin position="38"/>
        <end position="59"/>
    </location>
</feature>
<keyword evidence="2" id="KW-0863">Zinc-finger</keyword>
<dbReference type="GO" id="GO:0008270">
    <property type="term" value="F:zinc ion binding"/>
    <property type="evidence" value="ECO:0007669"/>
    <property type="project" value="UniProtKB-KW"/>
</dbReference>
<feature type="compositionally biased region" description="Basic and acidic residues" evidence="6">
    <location>
        <begin position="366"/>
        <end position="379"/>
    </location>
</feature>
<evidence type="ECO:0000256" key="2">
    <source>
        <dbReference type="ARBA" id="ARBA00022771"/>
    </source>
</evidence>
<dbReference type="GO" id="GO:0003677">
    <property type="term" value="F:DNA binding"/>
    <property type="evidence" value="ECO:0007669"/>
    <property type="project" value="UniProtKB-KW"/>
</dbReference>
<accession>L1LFY3</accession>
<feature type="region of interest" description="Disordered" evidence="6">
    <location>
        <begin position="122"/>
        <end position="167"/>
    </location>
</feature>
<dbReference type="PROSITE" id="PS51293">
    <property type="entry name" value="SANT"/>
    <property type="match status" value="1"/>
</dbReference>
<reference evidence="8 9" key="1">
    <citation type="journal article" date="2012" name="BMC Genomics">
        <title>Comparative genomic analysis and phylogenetic position of Theileria equi.</title>
        <authorList>
            <person name="Kappmeyer L.S."/>
            <person name="Thiagarajan M."/>
            <person name="Herndon D.R."/>
            <person name="Ramsay J.D."/>
            <person name="Caler E."/>
            <person name="Djikeng A."/>
            <person name="Gillespie J.J."/>
            <person name="Lau A.O."/>
            <person name="Roalson E.H."/>
            <person name="Silva J.C."/>
            <person name="Silva M.G."/>
            <person name="Suarez C.E."/>
            <person name="Ueti M.W."/>
            <person name="Nene V.M."/>
            <person name="Mealey R.H."/>
            <person name="Knowles D.P."/>
            <person name="Brayton K.A."/>
        </authorList>
    </citation>
    <scope>NUCLEOTIDE SEQUENCE [LARGE SCALE GENOMIC DNA]</scope>
    <source>
        <strain evidence="8 9">WA</strain>
    </source>
</reference>
<feature type="compositionally biased region" description="Basic and acidic residues" evidence="6">
    <location>
        <begin position="1"/>
        <end position="22"/>
    </location>
</feature>
<keyword evidence="5" id="KW-0539">Nucleus</keyword>
<name>L1LFY3_THEEQ</name>
<feature type="compositionally biased region" description="Basic residues" evidence="6">
    <location>
        <begin position="465"/>
        <end position="475"/>
    </location>
</feature>
<dbReference type="GeneID" id="15807521"/>
<dbReference type="OrthoDB" id="2193595at2759"/>
<keyword evidence="1" id="KW-0479">Metal-binding</keyword>
<comment type="caution">
    <text evidence="8">The sequence shown here is derived from an EMBL/GenBank/DDBJ whole genome shotgun (WGS) entry which is preliminary data.</text>
</comment>
<evidence type="ECO:0000256" key="1">
    <source>
        <dbReference type="ARBA" id="ARBA00022723"/>
    </source>
</evidence>
<feature type="compositionally biased region" description="Basic and acidic residues" evidence="6">
    <location>
        <begin position="413"/>
        <end position="423"/>
    </location>
</feature>
<dbReference type="GO" id="GO:0003714">
    <property type="term" value="F:transcription corepressor activity"/>
    <property type="evidence" value="ECO:0007669"/>
    <property type="project" value="TreeGrafter"/>
</dbReference>
<feature type="compositionally biased region" description="Basic and acidic residues" evidence="6">
    <location>
        <begin position="132"/>
        <end position="146"/>
    </location>
</feature>
<evidence type="ECO:0000256" key="6">
    <source>
        <dbReference type="SAM" id="MobiDB-lite"/>
    </source>
</evidence>
<dbReference type="GO" id="GO:0005654">
    <property type="term" value="C:nucleoplasm"/>
    <property type="evidence" value="ECO:0007669"/>
    <property type="project" value="TreeGrafter"/>
</dbReference>
<keyword evidence="4" id="KW-0238">DNA-binding</keyword>
<feature type="compositionally biased region" description="Polar residues" evidence="6">
    <location>
        <begin position="149"/>
        <end position="162"/>
    </location>
</feature>
<dbReference type="Gene3D" id="1.10.10.60">
    <property type="entry name" value="Homeodomain-like"/>
    <property type="match status" value="1"/>
</dbReference>
<feature type="compositionally biased region" description="Basic and acidic residues" evidence="6">
    <location>
        <begin position="75"/>
        <end position="90"/>
    </location>
</feature>
<dbReference type="AlphaFoldDB" id="L1LFY3"/>
<sequence>MKRTRYYDSRSRYNSGESHDYYTRGYSRKRYSPSDDWYDTKYNRKDYKYSSRTSKDTRTRSYRQNADTASSNRNLKSESHFNEATSDKPYRNGADIPRSFNNDYIVTRRRASFLPRTVEPSPVKTHFKRSSFRREEPVSSRQDEVSPRPTASSRLGSTYGTRSSVSSSLDYVNDASVSLKDTPSTPLPKINHFEDIRNKESIIKGESVPKKRGINSISSIGSRASYESVNSNATADSFDVPIFSTENQASSVAQNDSPVASDTKDQTIPTTDCPPSNDNELNADSTLNNDQLSDATTPKAEITEEKPEDAQDEKPLVPIVVKRPRGRPAKKKILNPAVAPVDGTGQPAEDDGVPKVPKKRRRTKKADKESKSRTAKDKVGSTVTHNKYTRHSESCYAAELKLAIEMSMKEIGEDVDQKQDHDTLAQGSLSSMKLVKREADAHAESDASSVSSSSDSKDSDYTSVKKPKIKKQRAVRTKEKKESKRKGSAAKGGKRGKRSKDAGSKSGKKSSSTTTTSTIVPKKESAEYNESQLKMSAFEEYLDMSERFYCGKPICQSDESKSNDSQEDDENLFKFDCSKLAINYRVSFNILKSDFRQPQIVDLWGPKEIVLFELGLFKYGKEFHEIQRDIPTKSVKEIVDMYYLWKKTSRYRIWKANRYY</sequence>
<dbReference type="GO" id="GO:0042826">
    <property type="term" value="F:histone deacetylase binding"/>
    <property type="evidence" value="ECO:0007669"/>
    <property type="project" value="TreeGrafter"/>
</dbReference>
<dbReference type="Proteomes" id="UP000031512">
    <property type="component" value="Unassembled WGS sequence"/>
</dbReference>
<dbReference type="InterPro" id="IPR017884">
    <property type="entry name" value="SANT_dom"/>
</dbReference>
<feature type="compositionally biased region" description="Basic residues" evidence="6">
    <location>
        <begin position="483"/>
        <end position="498"/>
    </location>
</feature>
<dbReference type="InterPro" id="IPR040138">
    <property type="entry name" value="MIER/MTA"/>
</dbReference>
<evidence type="ECO:0000256" key="3">
    <source>
        <dbReference type="ARBA" id="ARBA00022833"/>
    </source>
</evidence>
<feature type="compositionally biased region" description="Low complexity" evidence="6">
    <location>
        <begin position="509"/>
        <end position="518"/>
    </location>
</feature>
<dbReference type="RefSeq" id="XP_004833525.1">
    <property type="nucleotide sequence ID" value="XM_004833468.1"/>
</dbReference>
<evidence type="ECO:0000256" key="4">
    <source>
        <dbReference type="ARBA" id="ARBA00023125"/>
    </source>
</evidence>
<dbReference type="PANTHER" id="PTHR10865">
    <property type="entry name" value="METASTASIS-ASSOCIATED PROTEIN AND MESODERM INDUCTION EARLY RESPONSE PROTEIN"/>
    <property type="match status" value="1"/>
</dbReference>
<dbReference type="FunFam" id="1.10.10.60:FF:000012">
    <property type="entry name" value="Metastasis-associated 1 family, member 3"/>
    <property type="match status" value="1"/>
</dbReference>
<dbReference type="eggNOG" id="KOG4167">
    <property type="taxonomic scope" value="Eukaryota"/>
</dbReference>
<evidence type="ECO:0000313" key="9">
    <source>
        <dbReference type="Proteomes" id="UP000031512"/>
    </source>
</evidence>
<feature type="compositionally biased region" description="Basic residues" evidence="6">
    <location>
        <begin position="356"/>
        <end position="365"/>
    </location>
</feature>
<organism evidence="8 9">
    <name type="scientific">Theileria equi strain WA</name>
    <dbReference type="NCBI Taxonomy" id="1537102"/>
    <lineage>
        <taxon>Eukaryota</taxon>
        <taxon>Sar</taxon>
        <taxon>Alveolata</taxon>
        <taxon>Apicomplexa</taxon>
        <taxon>Aconoidasida</taxon>
        <taxon>Piroplasmida</taxon>
        <taxon>Theileriidae</taxon>
        <taxon>Theileria</taxon>
    </lineage>
</organism>
<evidence type="ECO:0000259" key="7">
    <source>
        <dbReference type="PROSITE" id="PS51293"/>
    </source>
</evidence>